<dbReference type="EMBL" id="AZIL01001227">
    <property type="protein sequence ID" value="EWM24471.1"/>
    <property type="molecule type" value="Genomic_DNA"/>
</dbReference>
<name>W7TV49_9STRA</name>
<evidence type="ECO:0000256" key="1">
    <source>
        <dbReference type="SAM" id="MobiDB-lite"/>
    </source>
</evidence>
<dbReference type="Proteomes" id="UP000019335">
    <property type="component" value="Chromosome 13"/>
</dbReference>
<evidence type="ECO:0000313" key="4">
    <source>
        <dbReference type="Proteomes" id="UP000019335"/>
    </source>
</evidence>
<reference evidence="3 4" key="1">
    <citation type="journal article" date="2014" name="Mol. Plant">
        <title>Chromosome Scale Genome Assembly and Transcriptome Profiling of Nannochloropsis gaditana in Nitrogen Depletion.</title>
        <authorList>
            <person name="Corteggiani Carpinelli E."/>
            <person name="Telatin A."/>
            <person name="Vitulo N."/>
            <person name="Forcato C."/>
            <person name="D'Angelo M."/>
            <person name="Schiavon R."/>
            <person name="Vezzi A."/>
            <person name="Giacometti G.M."/>
            <person name="Morosinotto T."/>
            <person name="Valle G."/>
        </authorList>
    </citation>
    <scope>NUCLEOTIDE SEQUENCE [LARGE SCALE GENOMIC DNA]</scope>
    <source>
        <strain evidence="3 4">B-31</strain>
    </source>
</reference>
<protein>
    <submittedName>
        <fullName evidence="3">Uncharacterized protein</fullName>
    </submittedName>
</protein>
<feature type="compositionally biased region" description="Polar residues" evidence="1">
    <location>
        <begin position="84"/>
        <end position="93"/>
    </location>
</feature>
<proteinExistence type="predicted"/>
<feature type="non-terminal residue" evidence="3">
    <location>
        <position position="155"/>
    </location>
</feature>
<keyword evidence="2" id="KW-0472">Membrane</keyword>
<keyword evidence="4" id="KW-1185">Reference proteome</keyword>
<accession>W7TV49</accession>
<dbReference type="AlphaFoldDB" id="W7TV49"/>
<organism evidence="3 4">
    <name type="scientific">Nannochloropsis gaditana</name>
    <dbReference type="NCBI Taxonomy" id="72520"/>
    <lineage>
        <taxon>Eukaryota</taxon>
        <taxon>Sar</taxon>
        <taxon>Stramenopiles</taxon>
        <taxon>Ochrophyta</taxon>
        <taxon>Eustigmatophyceae</taxon>
        <taxon>Eustigmatales</taxon>
        <taxon>Monodopsidaceae</taxon>
        <taxon>Nannochloropsis</taxon>
    </lineage>
</organism>
<evidence type="ECO:0000256" key="2">
    <source>
        <dbReference type="SAM" id="Phobius"/>
    </source>
</evidence>
<feature type="region of interest" description="Disordered" evidence="1">
    <location>
        <begin position="78"/>
        <end position="155"/>
    </location>
</feature>
<gene>
    <name evidence="3" type="ORF">Naga_100239g1</name>
</gene>
<sequence>MSNIARWTCGSTGSGDDRLISVQRGYVCGKCTRYEDRSRKRRRDGMKVFLSCAIISLVLPRTLASGSMTTSSSISFVQKRGGFSPQSESLACTSPSSSPPSSSSAPPSSSSASPPPVHVRANPSEGEGGEGVAAGPIEGSLEDMRGYDAHPSMFA</sequence>
<feature type="transmembrane region" description="Helical" evidence="2">
    <location>
        <begin position="48"/>
        <end position="68"/>
    </location>
</feature>
<comment type="caution">
    <text evidence="3">The sequence shown here is derived from an EMBL/GenBank/DDBJ whole genome shotgun (WGS) entry which is preliminary data.</text>
</comment>
<keyword evidence="2" id="KW-1133">Transmembrane helix</keyword>
<feature type="compositionally biased region" description="Low complexity" evidence="1">
    <location>
        <begin position="94"/>
        <end position="112"/>
    </location>
</feature>
<keyword evidence="2" id="KW-0812">Transmembrane</keyword>
<evidence type="ECO:0000313" key="3">
    <source>
        <dbReference type="EMBL" id="EWM24471.1"/>
    </source>
</evidence>